<keyword evidence="2" id="KW-1185">Reference proteome</keyword>
<dbReference type="RefSeq" id="WP_075977486.1">
    <property type="nucleotide sequence ID" value="NZ_MKQR01000026.1"/>
</dbReference>
<dbReference type="AlphaFoldDB" id="A0A1Q9LFP3"/>
<organism evidence="1 2">
    <name type="scientific">Actinokineospora bangkokensis</name>
    <dbReference type="NCBI Taxonomy" id="1193682"/>
    <lineage>
        <taxon>Bacteria</taxon>
        <taxon>Bacillati</taxon>
        <taxon>Actinomycetota</taxon>
        <taxon>Actinomycetes</taxon>
        <taxon>Pseudonocardiales</taxon>
        <taxon>Pseudonocardiaceae</taxon>
        <taxon>Actinokineospora</taxon>
    </lineage>
</organism>
<gene>
    <name evidence="1" type="ORF">BJP25_30055</name>
</gene>
<proteinExistence type="predicted"/>
<dbReference type="STRING" id="1193682.BJP25_30055"/>
<accession>A0A1Q9LFP3</accession>
<dbReference type="EMBL" id="MKQR01000026">
    <property type="protein sequence ID" value="OLR90815.1"/>
    <property type="molecule type" value="Genomic_DNA"/>
</dbReference>
<evidence type="ECO:0000313" key="1">
    <source>
        <dbReference type="EMBL" id="OLR90815.1"/>
    </source>
</evidence>
<protein>
    <submittedName>
        <fullName evidence="1">Uncharacterized protein</fullName>
    </submittedName>
</protein>
<name>A0A1Q9LFP3_9PSEU</name>
<reference evidence="1 2" key="1">
    <citation type="submission" date="2016-10" db="EMBL/GenBank/DDBJ databases">
        <title>The Draft Genome Sequence of Actinokineospora bangkokensis 44EHWT reveals the biosynthetic pathway of antifungal compounds Thailandins with unusual extender unit butylmalonyl-CoA.</title>
        <authorList>
            <person name="Greule A."/>
            <person name="Intra B."/>
            <person name="Flemming S."/>
            <person name="Rommel M.G."/>
            <person name="Panbangred W."/>
            <person name="Bechthold A."/>
        </authorList>
    </citation>
    <scope>NUCLEOTIDE SEQUENCE [LARGE SCALE GENOMIC DNA]</scope>
    <source>
        <strain evidence="1 2">44EHW</strain>
    </source>
</reference>
<evidence type="ECO:0000313" key="2">
    <source>
        <dbReference type="Proteomes" id="UP000186040"/>
    </source>
</evidence>
<dbReference type="Proteomes" id="UP000186040">
    <property type="component" value="Unassembled WGS sequence"/>
</dbReference>
<comment type="caution">
    <text evidence="1">The sequence shown here is derived from an EMBL/GenBank/DDBJ whole genome shotgun (WGS) entry which is preliminary data.</text>
</comment>
<sequence>MSHPGLGFDPAPGDPGAVAAAAAEQVAAADALRQVPPAVQRATAAAEGWGGAAADAFAARAAAVPTDVDAVATRLRAAARLLDEWAQVLADNRRVASDLDARARRLRAGITDAEDDAHTARNALDLAATPTAAAAAGVHHAAAEAAVTDLRAQLDEVLRTARTLAAGHDEAAARTADALDALRGAPGEQPRPHPVGPVLAGASATAAALARLVSTPGSPVRPPRGAGAALAAALIPAQTSREPIVVVEPRGPGRR</sequence>